<comment type="caution">
    <text evidence="1">The sequence shown here is derived from an EMBL/GenBank/DDBJ whole genome shotgun (WGS) entry which is preliminary data.</text>
</comment>
<evidence type="ECO:0000313" key="1">
    <source>
        <dbReference type="EMBL" id="EFS93527.1"/>
    </source>
</evidence>
<name>A0ABN0C804_9ACTN</name>
<sequence>MKYTAHVSTVTRPYIRLPVTRTPYTPTDANWATTWIIDETYKAHYHDTSVKISIYAKDPTTPYSPTTSTPTNSPA</sequence>
<proteinExistence type="predicted"/>
<organism evidence="1 2">
    <name type="scientific">Cutibacterium modestum HL044PA1</name>
    <dbReference type="NCBI Taxonomy" id="765109"/>
    <lineage>
        <taxon>Bacteria</taxon>
        <taxon>Bacillati</taxon>
        <taxon>Actinomycetota</taxon>
        <taxon>Actinomycetes</taxon>
        <taxon>Propionibacteriales</taxon>
        <taxon>Propionibacteriaceae</taxon>
        <taxon>Cutibacterium</taxon>
        <taxon>Cutibacterium modestum</taxon>
    </lineage>
</organism>
<accession>A0ABN0C804</accession>
<gene>
    <name evidence="1" type="ORF">HMPREF9607_00264</name>
</gene>
<evidence type="ECO:0000313" key="2">
    <source>
        <dbReference type="Proteomes" id="UP000003179"/>
    </source>
</evidence>
<protein>
    <submittedName>
        <fullName evidence="1">Uncharacterized protein</fullName>
    </submittedName>
</protein>
<dbReference type="Proteomes" id="UP000003179">
    <property type="component" value="Unassembled WGS sequence"/>
</dbReference>
<keyword evidence="2" id="KW-1185">Reference proteome</keyword>
<reference evidence="1" key="1">
    <citation type="submission" date="2010-08" db="EMBL/GenBank/DDBJ databases">
        <authorList>
            <person name="Weinstock G."/>
            <person name="Sodergren E."/>
            <person name="Clifton S."/>
            <person name="Fulton L."/>
            <person name="Fulton B."/>
            <person name="Courtney L."/>
            <person name="Fronick C."/>
            <person name="Harrison M."/>
            <person name="Strong C."/>
            <person name="Farmer C."/>
            <person name="Delahaunty K."/>
            <person name="Markovic C."/>
            <person name="Hall O."/>
            <person name="Minx P."/>
            <person name="Tomlinson C."/>
            <person name="Mitreva M."/>
            <person name="Hou S."/>
            <person name="Chen J."/>
            <person name="Wollam A."/>
            <person name="Pepin K.H."/>
            <person name="Johnson M."/>
            <person name="Bhonagiri V."/>
            <person name="Zhang X."/>
            <person name="Suruliraj S."/>
            <person name="Warren W."/>
            <person name="Chinwalla A."/>
            <person name="Mardis E.R."/>
            <person name="Wilson R.K."/>
        </authorList>
    </citation>
    <scope>NUCLEOTIDE SEQUENCE [LARGE SCALE GENOMIC DNA]</scope>
    <source>
        <strain evidence="1">HL044PA1</strain>
    </source>
</reference>
<dbReference type="EMBL" id="ADZU01000006">
    <property type="protein sequence ID" value="EFS93527.1"/>
    <property type="molecule type" value="Genomic_DNA"/>
</dbReference>
<dbReference type="RefSeq" id="WP_002546470.1">
    <property type="nucleotide sequence ID" value="NZ_GL383173.1"/>
</dbReference>